<dbReference type="AlphaFoldDB" id="A0ABC8UG46"/>
<proteinExistence type="predicted"/>
<protein>
    <submittedName>
        <fullName evidence="1">Uncharacterized protein</fullName>
    </submittedName>
</protein>
<accession>A0ABC8UG46</accession>
<evidence type="ECO:0000313" key="2">
    <source>
        <dbReference type="Proteomes" id="UP001642360"/>
    </source>
</evidence>
<evidence type="ECO:0000313" key="1">
    <source>
        <dbReference type="EMBL" id="CAK9179995.1"/>
    </source>
</evidence>
<reference evidence="1 2" key="1">
    <citation type="submission" date="2024-02" db="EMBL/GenBank/DDBJ databases">
        <authorList>
            <person name="Vignale AGUSTIN F."/>
            <person name="Sosa J E."/>
            <person name="Modenutti C."/>
        </authorList>
    </citation>
    <scope>NUCLEOTIDE SEQUENCE [LARGE SCALE GENOMIC DNA]</scope>
</reference>
<name>A0ABC8UG46_9AQUA</name>
<keyword evidence="2" id="KW-1185">Reference proteome</keyword>
<sequence length="136" mass="14582">MSSQSDGLGQLLDYAGVGLRQKEAEVSRFLGAVESAKGEKEKEQTEQIVDGLKLEVESLKSVLKANKKTIKDLQAGCVDNYVDGHGELREQATKKTSAASFPKASSRIEVPTEPLLNALLNLAKHEGLEIDSGGQS</sequence>
<dbReference type="Proteomes" id="UP001642360">
    <property type="component" value="Unassembled WGS sequence"/>
</dbReference>
<comment type="caution">
    <text evidence="1">The sequence shown here is derived from an EMBL/GenBank/DDBJ whole genome shotgun (WGS) entry which is preliminary data.</text>
</comment>
<gene>
    <name evidence="1" type="ORF">ILEXP_LOCUS49948</name>
</gene>
<dbReference type="EMBL" id="CAUOFW020007623">
    <property type="protein sequence ID" value="CAK9179995.1"/>
    <property type="molecule type" value="Genomic_DNA"/>
</dbReference>
<organism evidence="1 2">
    <name type="scientific">Ilex paraguariensis</name>
    <name type="common">yerba mate</name>
    <dbReference type="NCBI Taxonomy" id="185542"/>
    <lineage>
        <taxon>Eukaryota</taxon>
        <taxon>Viridiplantae</taxon>
        <taxon>Streptophyta</taxon>
        <taxon>Embryophyta</taxon>
        <taxon>Tracheophyta</taxon>
        <taxon>Spermatophyta</taxon>
        <taxon>Magnoliopsida</taxon>
        <taxon>eudicotyledons</taxon>
        <taxon>Gunneridae</taxon>
        <taxon>Pentapetalae</taxon>
        <taxon>asterids</taxon>
        <taxon>campanulids</taxon>
        <taxon>Aquifoliales</taxon>
        <taxon>Aquifoliaceae</taxon>
        <taxon>Ilex</taxon>
    </lineage>
</organism>